<keyword evidence="3" id="KW-1185">Reference proteome</keyword>
<dbReference type="Gene3D" id="3.40.50.1820">
    <property type="entry name" value="alpha/beta hydrolase"/>
    <property type="match status" value="1"/>
</dbReference>
<dbReference type="OrthoDB" id="275181at2"/>
<dbReference type="RefSeq" id="WP_097011444.1">
    <property type="nucleotide sequence ID" value="NZ_LT907975.1"/>
</dbReference>
<reference evidence="3" key="1">
    <citation type="submission" date="2017-09" db="EMBL/GenBank/DDBJ databases">
        <authorList>
            <person name="Regsiter A."/>
            <person name="William W."/>
        </authorList>
    </citation>
    <scope>NUCLEOTIDE SEQUENCE [LARGE SCALE GENOMIC DNA]</scope>
    <source>
        <strain evidence="3">500-1</strain>
    </source>
</reference>
<dbReference type="KEGG" id="pprf:DPRO_1478"/>
<dbReference type="PANTHER" id="PTHR37946:SF1">
    <property type="entry name" value="SLL1969 PROTEIN"/>
    <property type="match status" value="1"/>
</dbReference>
<dbReference type="InterPro" id="IPR029058">
    <property type="entry name" value="AB_hydrolase_fold"/>
</dbReference>
<feature type="domain" description="AB hydrolase-1" evidence="1">
    <location>
        <begin position="83"/>
        <end position="244"/>
    </location>
</feature>
<accession>A0A2C8F930</accession>
<evidence type="ECO:0000259" key="1">
    <source>
        <dbReference type="Pfam" id="PF12697"/>
    </source>
</evidence>
<dbReference type="AlphaFoldDB" id="A0A2C8F930"/>
<dbReference type="EMBL" id="LT907975">
    <property type="protein sequence ID" value="SOB58375.1"/>
    <property type="molecule type" value="Genomic_DNA"/>
</dbReference>
<sequence length="281" mass="30825">MMETIVILLLFLAVAYPALRYLIFILSNRQSGELPEVRRQLGGLFKPVMRGAATAGLADLMVLPTYPLGIMGGREPMGSGTPILLVHGLFHNSSAWLVMKQRLRKAGYENLHTYQYNSFTGEFPQAVDGLQRKLDSLLQQSPSRKVILVGHSLGGLVIRAAVGNPRFWGKIAGMVALGTPHGGSDLARFGGNRMARGLIPGREIMTMADGAPQPDCPKLAIFNPVDDFVFPLHTLLPPEGWSKKVCSPMGHVWMLYSKEIADMLIDFLSEVLEEENREAAS</sequence>
<dbReference type="Pfam" id="PF12697">
    <property type="entry name" value="Abhydrolase_6"/>
    <property type="match status" value="1"/>
</dbReference>
<gene>
    <name evidence="2" type="ORF">DPRO_1478</name>
</gene>
<protein>
    <submittedName>
        <fullName evidence="2">PGAP1 family protein</fullName>
    </submittedName>
</protein>
<evidence type="ECO:0000313" key="2">
    <source>
        <dbReference type="EMBL" id="SOB58375.1"/>
    </source>
</evidence>
<dbReference type="PANTHER" id="PTHR37946">
    <property type="entry name" value="SLL1969 PROTEIN"/>
    <property type="match status" value="1"/>
</dbReference>
<name>A0A2C8F930_9BACT</name>
<dbReference type="SUPFAM" id="SSF53474">
    <property type="entry name" value="alpha/beta-Hydrolases"/>
    <property type="match status" value="1"/>
</dbReference>
<dbReference type="Proteomes" id="UP000219215">
    <property type="component" value="Chromosome DPRO"/>
</dbReference>
<proteinExistence type="predicted"/>
<organism evidence="2 3">
    <name type="scientific">Pseudodesulfovibrio profundus</name>
    <dbReference type="NCBI Taxonomy" id="57320"/>
    <lineage>
        <taxon>Bacteria</taxon>
        <taxon>Pseudomonadati</taxon>
        <taxon>Thermodesulfobacteriota</taxon>
        <taxon>Desulfovibrionia</taxon>
        <taxon>Desulfovibrionales</taxon>
        <taxon>Desulfovibrionaceae</taxon>
    </lineage>
</organism>
<dbReference type="InterPro" id="IPR000073">
    <property type="entry name" value="AB_hydrolase_1"/>
</dbReference>
<evidence type="ECO:0000313" key="3">
    <source>
        <dbReference type="Proteomes" id="UP000219215"/>
    </source>
</evidence>